<organism evidence="1 2">
    <name type="scientific">Araneus ventricosus</name>
    <name type="common">Orbweaver spider</name>
    <name type="synonym">Epeira ventricosa</name>
    <dbReference type="NCBI Taxonomy" id="182803"/>
    <lineage>
        <taxon>Eukaryota</taxon>
        <taxon>Metazoa</taxon>
        <taxon>Ecdysozoa</taxon>
        <taxon>Arthropoda</taxon>
        <taxon>Chelicerata</taxon>
        <taxon>Arachnida</taxon>
        <taxon>Araneae</taxon>
        <taxon>Araneomorphae</taxon>
        <taxon>Entelegynae</taxon>
        <taxon>Araneoidea</taxon>
        <taxon>Araneidae</taxon>
        <taxon>Araneus</taxon>
    </lineage>
</organism>
<dbReference type="EMBL" id="BGPR01003766">
    <property type="protein sequence ID" value="GBM92145.1"/>
    <property type="molecule type" value="Genomic_DNA"/>
</dbReference>
<evidence type="ECO:0000313" key="2">
    <source>
        <dbReference type="Proteomes" id="UP000499080"/>
    </source>
</evidence>
<protein>
    <submittedName>
        <fullName evidence="1">Uncharacterized protein</fullName>
    </submittedName>
</protein>
<comment type="caution">
    <text evidence="1">The sequence shown here is derived from an EMBL/GenBank/DDBJ whole genome shotgun (WGS) entry which is preliminary data.</text>
</comment>
<name>A0A4Y2JQS5_ARAVE</name>
<accession>A0A4Y2JQS5</accession>
<gene>
    <name evidence="1" type="ORF">AVEN_104193_1</name>
</gene>
<keyword evidence="2" id="KW-1185">Reference proteome</keyword>
<sequence>MYGFTAKPMNAKGLMEEFTTYVAGGKNLQRLGDTKARSFHKSIQIIRQGIEEGKLPVPGTREVGAKTLQLAESDGREVGLINFVIRISSGLVECNYGVRLKTKECTVCSGKENAQS</sequence>
<dbReference type="AlphaFoldDB" id="A0A4Y2JQS5"/>
<reference evidence="1 2" key="1">
    <citation type="journal article" date="2019" name="Sci. Rep.">
        <title>Orb-weaving spider Araneus ventricosus genome elucidates the spidroin gene catalogue.</title>
        <authorList>
            <person name="Kono N."/>
            <person name="Nakamura H."/>
            <person name="Ohtoshi R."/>
            <person name="Moran D.A.P."/>
            <person name="Shinohara A."/>
            <person name="Yoshida Y."/>
            <person name="Fujiwara M."/>
            <person name="Mori M."/>
            <person name="Tomita M."/>
            <person name="Arakawa K."/>
        </authorList>
    </citation>
    <scope>NUCLEOTIDE SEQUENCE [LARGE SCALE GENOMIC DNA]</scope>
</reference>
<evidence type="ECO:0000313" key="1">
    <source>
        <dbReference type="EMBL" id="GBM92145.1"/>
    </source>
</evidence>
<proteinExistence type="predicted"/>
<dbReference type="Proteomes" id="UP000499080">
    <property type="component" value="Unassembled WGS sequence"/>
</dbReference>